<keyword evidence="1" id="KW-0732">Signal</keyword>
<feature type="domain" description="Fe/B12 periplasmic-binding" evidence="2">
    <location>
        <begin position="22"/>
        <end position="270"/>
    </location>
</feature>
<dbReference type="AlphaFoldDB" id="A0A851GI55"/>
<reference evidence="3 4" key="1">
    <citation type="submission" date="2020-07" db="EMBL/GenBank/DDBJ databases">
        <title>Roseicoccus Jingziensis gen. nov., sp. nov., isolated from coastal seawater.</title>
        <authorList>
            <person name="Feng X."/>
        </authorList>
    </citation>
    <scope>NUCLEOTIDE SEQUENCE [LARGE SCALE GENOMIC DNA]</scope>
    <source>
        <strain evidence="3 4">N1E253</strain>
    </source>
</reference>
<dbReference type="PANTHER" id="PTHR30535:SF34">
    <property type="entry name" value="MOLYBDATE-BINDING PROTEIN MOLA"/>
    <property type="match status" value="1"/>
</dbReference>
<gene>
    <name evidence="3" type="ORF">HW115_14745</name>
</gene>
<dbReference type="Gene3D" id="3.40.50.1980">
    <property type="entry name" value="Nitrogenase molybdenum iron protein domain"/>
    <property type="match status" value="2"/>
</dbReference>
<sequence length="270" mass="30223">MKKKVHVELLDYSFELSGAPQRVVSLVSSASEAMDRMGMIDRVVGVSEYCERYIPDLNAPVVGQYLNCDLEQLKALQPDLILITSGIQLKLGRKLAKEGLPVYVLPLPHSFFGMLENNRILGGVLDELEKSRILSAEMLAQAQRLQAANRGTRPKIYVELWLGRHMRAVGGMTFIQDLVEMAGGDLLFGNRAEGYFTPDFEEVARMRPDIHLFFHEPEYLVDPAALVAERGWNASTPVIVSTVDCGRNMIQEGPSFLQTVEWLQKEIVAC</sequence>
<dbReference type="EMBL" id="JACBAZ010000006">
    <property type="protein sequence ID" value="NWK56879.1"/>
    <property type="molecule type" value="Genomic_DNA"/>
</dbReference>
<dbReference type="Pfam" id="PF01497">
    <property type="entry name" value="Peripla_BP_2"/>
    <property type="match status" value="1"/>
</dbReference>
<name>A0A851GI55_9BACT</name>
<dbReference type="NCBIfam" id="NF038402">
    <property type="entry name" value="TroA_like"/>
    <property type="match status" value="1"/>
</dbReference>
<accession>A0A851GI55</accession>
<dbReference type="InterPro" id="IPR054828">
    <property type="entry name" value="Vit_B12_bind_prot"/>
</dbReference>
<keyword evidence="4" id="KW-1185">Reference proteome</keyword>
<dbReference type="PANTHER" id="PTHR30535">
    <property type="entry name" value="VITAMIN B12-BINDING PROTEIN"/>
    <property type="match status" value="1"/>
</dbReference>
<dbReference type="InterPro" id="IPR002491">
    <property type="entry name" value="ABC_transptr_periplasmic_BD"/>
</dbReference>
<evidence type="ECO:0000259" key="2">
    <source>
        <dbReference type="PROSITE" id="PS50983"/>
    </source>
</evidence>
<evidence type="ECO:0000313" key="4">
    <source>
        <dbReference type="Proteomes" id="UP000557872"/>
    </source>
</evidence>
<proteinExistence type="predicted"/>
<protein>
    <submittedName>
        <fullName evidence="3">ABC transporter substrate-binding protein</fullName>
    </submittedName>
</protein>
<evidence type="ECO:0000256" key="1">
    <source>
        <dbReference type="ARBA" id="ARBA00022729"/>
    </source>
</evidence>
<dbReference type="PROSITE" id="PS50983">
    <property type="entry name" value="FE_B12_PBP"/>
    <property type="match status" value="1"/>
</dbReference>
<comment type="caution">
    <text evidence="3">The sequence shown here is derived from an EMBL/GenBank/DDBJ whole genome shotgun (WGS) entry which is preliminary data.</text>
</comment>
<organism evidence="3 4">
    <name type="scientific">Oceaniferula marina</name>
    <dbReference type="NCBI Taxonomy" id="2748318"/>
    <lineage>
        <taxon>Bacteria</taxon>
        <taxon>Pseudomonadati</taxon>
        <taxon>Verrucomicrobiota</taxon>
        <taxon>Verrucomicrobiia</taxon>
        <taxon>Verrucomicrobiales</taxon>
        <taxon>Verrucomicrobiaceae</taxon>
        <taxon>Oceaniferula</taxon>
    </lineage>
</organism>
<dbReference type="Proteomes" id="UP000557872">
    <property type="component" value="Unassembled WGS sequence"/>
</dbReference>
<evidence type="ECO:0000313" key="3">
    <source>
        <dbReference type="EMBL" id="NWK56879.1"/>
    </source>
</evidence>
<dbReference type="RefSeq" id="WP_178933709.1">
    <property type="nucleotide sequence ID" value="NZ_JACBAZ010000006.1"/>
</dbReference>
<dbReference type="SUPFAM" id="SSF53807">
    <property type="entry name" value="Helical backbone' metal receptor"/>
    <property type="match status" value="1"/>
</dbReference>
<dbReference type="InterPro" id="IPR050902">
    <property type="entry name" value="ABC_Transporter_SBP"/>
</dbReference>